<name>A0A396C1J7_BACFG</name>
<accession>A0A396C1J7</accession>
<organism evidence="1 2">
    <name type="scientific">Bacteroides fragilis</name>
    <dbReference type="NCBI Taxonomy" id="817"/>
    <lineage>
        <taxon>Bacteria</taxon>
        <taxon>Pseudomonadati</taxon>
        <taxon>Bacteroidota</taxon>
        <taxon>Bacteroidia</taxon>
        <taxon>Bacteroidales</taxon>
        <taxon>Bacteroidaceae</taxon>
        <taxon>Bacteroides</taxon>
    </lineage>
</organism>
<sequence>MSRYNYGQFKILIDPDSRKVQGLQEGDVVCRQYLDGENLIYSLMVVLRTGIDILSDKTGKELRSPYFIGALLEGNEPETGELLDFIRVTNLFNANRSGALYLTASDAEAPYLDVIDGMATENTLCFPYMGTSTADQADSRKYGIAGTEFLTSEYRASVKDVYRVFRMTRNDVANPDRRIVGLKQILERKVANPQRIIISYKIRASRPLKDVELRFGYADEREIDGKDIICIGTGWEYKLSLITIDYPETYTRSLTIDLTAQLQKNDWCEIGELNLVLLSDIATFSNGTKARVGKIRGIVDPVFGFLDGYGAYFQNLYATKNVNIAGTLTAGDEKGYASTFYVGRIHKNCLINSLYGNFVQPVAIVPAEKAPAGIGDVFQLPAGSIGYKCQHEAWAVSHDKQKYCFSFWAKGKGCLSLLQNGRNLTDISIDETAGWRRCYISFVIEHQPGNDFVIEFECTAPVLFCSPQLEPGDLPTLYQATDNELKITDEYGAWFCQGGIGGTIQNPLLRLNPDGSIEAGNKSFVIHPDGTGYFAGGRFKWTEDTITLQDVTIRWEDFDEQTQESLLPKSVHLTGTDTFHYQDTFEETCEPSEITVVATEQNFNGTLQRWQYLATDGNWKDMGTGMMIRITPALPVWENRNVLTLQYVSLWNQTEFAETFTISKQYDGLDSYSVYITSSQGNIFRNGMISTTLTATLYQGGIDVTDKIPEHHFRWTRVGRNPEDDILWNEAAHTGKSLEVSAKDVLNKAVFDCEVTLSTT</sequence>
<evidence type="ECO:0000313" key="1">
    <source>
        <dbReference type="EMBL" id="RHH14365.1"/>
    </source>
</evidence>
<proteinExistence type="predicted"/>
<comment type="caution">
    <text evidence="1">The sequence shown here is derived from an EMBL/GenBank/DDBJ whole genome shotgun (WGS) entry which is preliminary data.</text>
</comment>
<dbReference type="AlphaFoldDB" id="A0A396C1J7"/>
<reference evidence="1 2" key="1">
    <citation type="submission" date="2018-08" db="EMBL/GenBank/DDBJ databases">
        <title>A genome reference for cultivated species of the human gut microbiota.</title>
        <authorList>
            <person name="Zou Y."/>
            <person name="Xue W."/>
            <person name="Luo G."/>
        </authorList>
    </citation>
    <scope>NUCLEOTIDE SEQUENCE [LARGE SCALE GENOMIC DNA]</scope>
    <source>
        <strain evidence="1 2">AM18-6</strain>
    </source>
</reference>
<protein>
    <submittedName>
        <fullName evidence="1">Uncharacterized protein</fullName>
    </submittedName>
</protein>
<dbReference type="Proteomes" id="UP000266644">
    <property type="component" value="Unassembled WGS sequence"/>
</dbReference>
<dbReference type="RefSeq" id="WP_122330013.1">
    <property type="nucleotide sequence ID" value="NZ_JAQDYY010000001.1"/>
</dbReference>
<dbReference type="EMBL" id="QRJE01000008">
    <property type="protein sequence ID" value="RHH14365.1"/>
    <property type="molecule type" value="Genomic_DNA"/>
</dbReference>
<gene>
    <name evidence="1" type="ORF">DW228_06080</name>
</gene>
<evidence type="ECO:0000313" key="2">
    <source>
        <dbReference type="Proteomes" id="UP000266644"/>
    </source>
</evidence>